<keyword evidence="1" id="KW-0677">Repeat</keyword>
<dbReference type="OrthoDB" id="5406014at2759"/>
<protein>
    <submittedName>
        <fullName evidence="5">Ankyrin repeat domain-containing 63-like</fullName>
    </submittedName>
</protein>
<dbReference type="Proteomes" id="UP000276133">
    <property type="component" value="Unassembled WGS sequence"/>
</dbReference>
<evidence type="ECO:0000256" key="2">
    <source>
        <dbReference type="ARBA" id="ARBA00023043"/>
    </source>
</evidence>
<dbReference type="Gene3D" id="1.25.40.20">
    <property type="entry name" value="Ankyrin repeat-containing domain"/>
    <property type="match status" value="2"/>
</dbReference>
<feature type="repeat" description="ANK" evidence="3">
    <location>
        <begin position="63"/>
        <end position="99"/>
    </location>
</feature>
<sequence length="495" mass="57030">MTSTRFNVSRLEIYELAHSAPSNRALKPKPSANAIHQSILDGRLRQVNYFIQMGVNVNSKDKYHRTCLMLACLSDHEEYGVQVAKLLLKSNADINIQDGRGRTAVFLACSQNREKLLDLFLDSYSPLIDYRLKDNDGNALINHVAVNGSVYALRKLVEKMNQKRVEVDHRNSLGYTALLLAIKNDKYLNAYYLIKDGLASTYLKDNEHGMNAIEWLFARINTNREKILNNDLESNSCLAFSRAQSSNPNYKTWYGTHNQYYLNEHCANLSADHSKSRYIPLILKNKTLNLDNIQPVRMRNEFLRFRSTESLSDKSSLVSSEYSEDLDESLSVKEIVQKLYELIFKRMSQSVKQSQGQVEKLEPDAKPKVQRRQSMTRQRSHSIKPNEFKMEEIREREEKKQEIKPEVKPDANIFDLEELRYTPRLIALTDRNNTSRSSKEIVQRMFGMYDLTSTVHADQTKVESKAGLDFDLPKLNQKGPKIQSTSTSAHVKFSK</sequence>
<dbReference type="InterPro" id="IPR002110">
    <property type="entry name" value="Ankyrin_rpt"/>
</dbReference>
<keyword evidence="2 3" id="KW-0040">ANK repeat</keyword>
<proteinExistence type="predicted"/>
<dbReference type="PANTHER" id="PTHR24173">
    <property type="entry name" value="ANKYRIN REPEAT CONTAINING"/>
    <property type="match status" value="1"/>
</dbReference>
<dbReference type="EMBL" id="REGN01005005">
    <property type="protein sequence ID" value="RNA15240.1"/>
    <property type="molecule type" value="Genomic_DNA"/>
</dbReference>
<feature type="region of interest" description="Disordered" evidence="4">
    <location>
        <begin position="473"/>
        <end position="495"/>
    </location>
</feature>
<organism evidence="5 6">
    <name type="scientific">Brachionus plicatilis</name>
    <name type="common">Marine rotifer</name>
    <name type="synonym">Brachionus muelleri</name>
    <dbReference type="NCBI Taxonomy" id="10195"/>
    <lineage>
        <taxon>Eukaryota</taxon>
        <taxon>Metazoa</taxon>
        <taxon>Spiralia</taxon>
        <taxon>Gnathifera</taxon>
        <taxon>Rotifera</taxon>
        <taxon>Eurotatoria</taxon>
        <taxon>Monogononta</taxon>
        <taxon>Pseudotrocha</taxon>
        <taxon>Ploima</taxon>
        <taxon>Brachionidae</taxon>
        <taxon>Brachionus</taxon>
    </lineage>
</organism>
<gene>
    <name evidence="5" type="ORF">BpHYR1_051074</name>
</gene>
<dbReference type="PANTHER" id="PTHR24173:SF74">
    <property type="entry name" value="ANKYRIN REPEAT DOMAIN-CONTAINING PROTEIN 16"/>
    <property type="match status" value="1"/>
</dbReference>
<evidence type="ECO:0000256" key="3">
    <source>
        <dbReference type="PROSITE-ProRule" id="PRU00023"/>
    </source>
</evidence>
<feature type="region of interest" description="Disordered" evidence="4">
    <location>
        <begin position="353"/>
        <end position="381"/>
    </location>
</feature>
<reference evidence="5 6" key="1">
    <citation type="journal article" date="2018" name="Sci. Rep.">
        <title>Genomic signatures of local adaptation to the degree of environmental predictability in rotifers.</title>
        <authorList>
            <person name="Franch-Gras L."/>
            <person name="Hahn C."/>
            <person name="Garcia-Roger E.M."/>
            <person name="Carmona M.J."/>
            <person name="Serra M."/>
            <person name="Gomez A."/>
        </authorList>
    </citation>
    <scope>NUCLEOTIDE SEQUENCE [LARGE SCALE GENOMIC DNA]</scope>
    <source>
        <strain evidence="5">HYR1</strain>
    </source>
</reference>
<dbReference type="SUPFAM" id="SSF48403">
    <property type="entry name" value="Ankyrin repeat"/>
    <property type="match status" value="1"/>
</dbReference>
<evidence type="ECO:0000313" key="5">
    <source>
        <dbReference type="EMBL" id="RNA15240.1"/>
    </source>
</evidence>
<accession>A0A3M7QV44</accession>
<dbReference type="PROSITE" id="PS50088">
    <property type="entry name" value="ANK_REPEAT"/>
    <property type="match status" value="1"/>
</dbReference>
<dbReference type="SMART" id="SM00248">
    <property type="entry name" value="ANK"/>
    <property type="match status" value="5"/>
</dbReference>
<evidence type="ECO:0000256" key="4">
    <source>
        <dbReference type="SAM" id="MobiDB-lite"/>
    </source>
</evidence>
<evidence type="ECO:0000256" key="1">
    <source>
        <dbReference type="ARBA" id="ARBA00022737"/>
    </source>
</evidence>
<name>A0A3M7QV44_BRAPC</name>
<dbReference type="STRING" id="10195.A0A3M7QV44"/>
<dbReference type="AlphaFoldDB" id="A0A3M7QV44"/>
<dbReference type="InterPro" id="IPR036770">
    <property type="entry name" value="Ankyrin_rpt-contain_sf"/>
</dbReference>
<dbReference type="Pfam" id="PF12796">
    <property type="entry name" value="Ank_2"/>
    <property type="match status" value="1"/>
</dbReference>
<comment type="caution">
    <text evidence="5">The sequence shown here is derived from an EMBL/GenBank/DDBJ whole genome shotgun (WGS) entry which is preliminary data.</text>
</comment>
<keyword evidence="6" id="KW-1185">Reference proteome</keyword>
<evidence type="ECO:0000313" key="6">
    <source>
        <dbReference type="Proteomes" id="UP000276133"/>
    </source>
</evidence>